<protein>
    <submittedName>
        <fullName evidence="2">Uncharacterized protein</fullName>
    </submittedName>
</protein>
<name>A0A4V5PUL6_9SPHN</name>
<dbReference type="OrthoDB" id="7509246at2"/>
<gene>
    <name evidence="2" type="ORF">FBR43_08015</name>
</gene>
<keyword evidence="1" id="KW-0812">Transmembrane</keyword>
<dbReference type="EMBL" id="SWKR01000002">
    <property type="protein sequence ID" value="TKD50718.1"/>
    <property type="molecule type" value="Genomic_DNA"/>
</dbReference>
<keyword evidence="1" id="KW-0472">Membrane</keyword>
<feature type="transmembrane region" description="Helical" evidence="1">
    <location>
        <begin position="80"/>
        <end position="102"/>
    </location>
</feature>
<evidence type="ECO:0000313" key="3">
    <source>
        <dbReference type="Proteomes" id="UP000309138"/>
    </source>
</evidence>
<dbReference type="AlphaFoldDB" id="A0A4V5PUL6"/>
<comment type="caution">
    <text evidence="2">The sequence shown here is derived from an EMBL/GenBank/DDBJ whole genome shotgun (WGS) entry which is preliminary data.</text>
</comment>
<feature type="transmembrane region" description="Helical" evidence="1">
    <location>
        <begin position="53"/>
        <end position="74"/>
    </location>
</feature>
<organism evidence="2 3">
    <name type="scientific">Sphingomonas baiyangensis</name>
    <dbReference type="NCBI Taxonomy" id="2572576"/>
    <lineage>
        <taxon>Bacteria</taxon>
        <taxon>Pseudomonadati</taxon>
        <taxon>Pseudomonadota</taxon>
        <taxon>Alphaproteobacteria</taxon>
        <taxon>Sphingomonadales</taxon>
        <taxon>Sphingomonadaceae</taxon>
        <taxon>Sphingomonas</taxon>
    </lineage>
</organism>
<feature type="transmembrane region" description="Helical" evidence="1">
    <location>
        <begin position="20"/>
        <end position="46"/>
    </location>
</feature>
<accession>A0A4V5PUL6</accession>
<dbReference type="RefSeq" id="WP_136942661.1">
    <property type="nucleotide sequence ID" value="NZ_SWKR01000002.1"/>
</dbReference>
<sequence length="120" mass="12259">MNTALAMGMIEALVPADAGLRAISSTLLVGGTILSVGVSLLLWYLVARRGSNIARWVLTALVVIGVVLGVLSGLSGSYPTGLLGALGALNSALQVLAIWCLFRPDAAAWFGSADDADTFA</sequence>
<evidence type="ECO:0000256" key="1">
    <source>
        <dbReference type="SAM" id="Phobius"/>
    </source>
</evidence>
<reference evidence="2 3" key="1">
    <citation type="submission" date="2019-04" db="EMBL/GenBank/DDBJ databases">
        <authorList>
            <person name="Yang Y."/>
            <person name="Wei D."/>
        </authorList>
    </citation>
    <scope>NUCLEOTIDE SEQUENCE [LARGE SCALE GENOMIC DNA]</scope>
    <source>
        <strain evidence="2 3">L-1-4w-11</strain>
    </source>
</reference>
<evidence type="ECO:0000313" key="2">
    <source>
        <dbReference type="EMBL" id="TKD50718.1"/>
    </source>
</evidence>
<proteinExistence type="predicted"/>
<keyword evidence="1" id="KW-1133">Transmembrane helix</keyword>
<keyword evidence="3" id="KW-1185">Reference proteome</keyword>
<dbReference type="Proteomes" id="UP000309138">
    <property type="component" value="Unassembled WGS sequence"/>
</dbReference>